<evidence type="ECO:0000313" key="1">
    <source>
        <dbReference type="EMBL" id="MBW88080.1"/>
    </source>
</evidence>
<reference evidence="1" key="1">
    <citation type="submission" date="2018-02" db="EMBL/GenBank/DDBJ databases">
        <title>Rhizophora mucronata_Transcriptome.</title>
        <authorList>
            <person name="Meera S.P."/>
            <person name="Sreeshan A."/>
            <person name="Augustine A."/>
        </authorList>
    </citation>
    <scope>NUCLEOTIDE SEQUENCE</scope>
    <source>
        <tissue evidence="1">Leaf</tissue>
    </source>
</reference>
<organism evidence="1">
    <name type="scientific">Rhizophora mucronata</name>
    <name type="common">Asiatic mangrove</name>
    <dbReference type="NCBI Taxonomy" id="61149"/>
    <lineage>
        <taxon>Eukaryota</taxon>
        <taxon>Viridiplantae</taxon>
        <taxon>Streptophyta</taxon>
        <taxon>Embryophyta</taxon>
        <taxon>Tracheophyta</taxon>
        <taxon>Spermatophyta</taxon>
        <taxon>Magnoliopsida</taxon>
        <taxon>eudicotyledons</taxon>
        <taxon>Gunneridae</taxon>
        <taxon>Pentapetalae</taxon>
        <taxon>rosids</taxon>
        <taxon>fabids</taxon>
        <taxon>Malpighiales</taxon>
        <taxon>Rhizophoraceae</taxon>
        <taxon>Rhizophora</taxon>
    </lineage>
</organism>
<dbReference type="AlphaFoldDB" id="A0A2P2J3S2"/>
<proteinExistence type="predicted"/>
<sequence>MTNVQDVISSSHFLATYLLLHL</sequence>
<dbReference type="EMBL" id="GGEC01007597">
    <property type="protein sequence ID" value="MBW88080.1"/>
    <property type="molecule type" value="Transcribed_RNA"/>
</dbReference>
<name>A0A2P2J3S2_RHIMU</name>
<accession>A0A2P2J3S2</accession>
<protein>
    <submittedName>
        <fullName evidence="1">Uncharacterized protein</fullName>
    </submittedName>
</protein>